<evidence type="ECO:0000259" key="8">
    <source>
        <dbReference type="PROSITE" id="PS50850"/>
    </source>
</evidence>
<dbReference type="InterPro" id="IPR020846">
    <property type="entry name" value="MFS_dom"/>
</dbReference>
<dbReference type="GO" id="GO:0005886">
    <property type="term" value="C:plasma membrane"/>
    <property type="evidence" value="ECO:0007669"/>
    <property type="project" value="UniProtKB-SubCell"/>
</dbReference>
<dbReference type="Proteomes" id="UP000460221">
    <property type="component" value="Unassembled WGS sequence"/>
</dbReference>
<dbReference type="PANTHER" id="PTHR23517:SF3">
    <property type="entry name" value="INTEGRAL MEMBRANE TRANSPORT PROTEIN"/>
    <property type="match status" value="1"/>
</dbReference>
<evidence type="ECO:0000256" key="1">
    <source>
        <dbReference type="ARBA" id="ARBA00004651"/>
    </source>
</evidence>
<evidence type="ECO:0000256" key="5">
    <source>
        <dbReference type="ARBA" id="ARBA00022989"/>
    </source>
</evidence>
<gene>
    <name evidence="9" type="ORF">GIS00_20410</name>
</gene>
<dbReference type="InterPro" id="IPR036259">
    <property type="entry name" value="MFS_trans_sf"/>
</dbReference>
<feature type="transmembrane region" description="Helical" evidence="7">
    <location>
        <begin position="385"/>
        <end position="403"/>
    </location>
</feature>
<dbReference type="SUPFAM" id="SSF103473">
    <property type="entry name" value="MFS general substrate transporter"/>
    <property type="match status" value="1"/>
</dbReference>
<dbReference type="PROSITE" id="PS50850">
    <property type="entry name" value="MFS"/>
    <property type="match status" value="1"/>
</dbReference>
<feature type="transmembrane region" description="Helical" evidence="7">
    <location>
        <begin position="360"/>
        <end position="379"/>
    </location>
</feature>
<feature type="transmembrane region" description="Helical" evidence="7">
    <location>
        <begin position="231"/>
        <end position="250"/>
    </location>
</feature>
<feature type="transmembrane region" description="Helical" evidence="7">
    <location>
        <begin position="262"/>
        <end position="283"/>
    </location>
</feature>
<dbReference type="GO" id="GO:0022857">
    <property type="term" value="F:transmembrane transporter activity"/>
    <property type="evidence" value="ECO:0007669"/>
    <property type="project" value="InterPro"/>
</dbReference>
<feature type="transmembrane region" description="Helical" evidence="7">
    <location>
        <begin position="295"/>
        <end position="314"/>
    </location>
</feature>
<protein>
    <submittedName>
        <fullName evidence="9">MFS transporter</fullName>
    </submittedName>
</protein>
<feature type="domain" description="Major facilitator superfamily (MFS) profile" evidence="8">
    <location>
        <begin position="1"/>
        <end position="409"/>
    </location>
</feature>
<proteinExistence type="predicted"/>
<feature type="transmembrane region" description="Helical" evidence="7">
    <location>
        <begin position="86"/>
        <end position="104"/>
    </location>
</feature>
<evidence type="ECO:0000256" key="3">
    <source>
        <dbReference type="ARBA" id="ARBA00022475"/>
    </source>
</evidence>
<feature type="transmembrane region" description="Helical" evidence="7">
    <location>
        <begin position="320"/>
        <end position="340"/>
    </location>
</feature>
<dbReference type="EMBL" id="WLYK01000009">
    <property type="protein sequence ID" value="MTD16307.1"/>
    <property type="molecule type" value="Genomic_DNA"/>
</dbReference>
<evidence type="ECO:0000256" key="4">
    <source>
        <dbReference type="ARBA" id="ARBA00022692"/>
    </source>
</evidence>
<feature type="transmembrane region" description="Helical" evidence="7">
    <location>
        <begin position="181"/>
        <end position="199"/>
    </location>
</feature>
<dbReference type="Pfam" id="PF07690">
    <property type="entry name" value="MFS_1"/>
    <property type="match status" value="1"/>
</dbReference>
<keyword evidence="4 7" id="KW-0812">Transmembrane</keyword>
<evidence type="ECO:0000256" key="2">
    <source>
        <dbReference type="ARBA" id="ARBA00022448"/>
    </source>
</evidence>
<reference evidence="9 10" key="1">
    <citation type="submission" date="2019-11" db="EMBL/GenBank/DDBJ databases">
        <authorList>
            <person name="Jiang L.-Q."/>
        </authorList>
    </citation>
    <scope>NUCLEOTIDE SEQUENCE [LARGE SCALE GENOMIC DNA]</scope>
    <source>
        <strain evidence="9 10">YIM 132087</strain>
    </source>
</reference>
<dbReference type="AlphaFoldDB" id="A0A7K1FQ86"/>
<evidence type="ECO:0000313" key="10">
    <source>
        <dbReference type="Proteomes" id="UP000460221"/>
    </source>
</evidence>
<evidence type="ECO:0000256" key="6">
    <source>
        <dbReference type="ARBA" id="ARBA00023136"/>
    </source>
</evidence>
<comment type="subcellular location">
    <subcellularLocation>
        <location evidence="1">Cell membrane</location>
        <topology evidence="1">Multi-pass membrane protein</topology>
    </subcellularLocation>
</comment>
<dbReference type="InterPro" id="IPR011701">
    <property type="entry name" value="MFS"/>
</dbReference>
<feature type="transmembrane region" description="Helical" evidence="7">
    <location>
        <begin position="51"/>
        <end position="74"/>
    </location>
</feature>
<accession>A0A7K1FQ86</accession>
<evidence type="ECO:0000313" key="9">
    <source>
        <dbReference type="EMBL" id="MTD16307.1"/>
    </source>
</evidence>
<organism evidence="9 10">
    <name type="scientific">Nakamurella alba</name>
    <dbReference type="NCBI Taxonomy" id="2665158"/>
    <lineage>
        <taxon>Bacteria</taxon>
        <taxon>Bacillati</taxon>
        <taxon>Actinomycetota</taxon>
        <taxon>Actinomycetes</taxon>
        <taxon>Nakamurellales</taxon>
        <taxon>Nakamurellaceae</taxon>
        <taxon>Nakamurella</taxon>
    </lineage>
</organism>
<keyword evidence="6 7" id="KW-0472">Membrane</keyword>
<dbReference type="Gene3D" id="1.20.1250.20">
    <property type="entry name" value="MFS general substrate transporter like domains"/>
    <property type="match status" value="1"/>
</dbReference>
<feature type="transmembrane region" description="Helical" evidence="7">
    <location>
        <begin position="110"/>
        <end position="133"/>
    </location>
</feature>
<name>A0A7K1FQ86_9ACTN</name>
<sequence length="411" mass="42583">MSAVVQQAVTGAGAAVRRRMWWRVWGAVVVSSWGGNQFSPLLVMYEDREHYSTVATTLFLGLYVIGLAPALLVAGSLSDRHGRRPLLIAGVAAGVIGSALLALGELGPEFLALGRLFSGFTVGAAVAVGTSWIKELSDPEWDPSARPGAGARRASLAFLLGSAGGACVAGVLAQFAPLPEVLPYVVHCLVAAPFLVVLLRTPETHRSGGVPGPWWRQLRVPSAGHRRFRRVVLLVGPWIFVAYALGYGYLPTQLREATGSGALLFATLASGVALGASSAVQPIAKRLHTERSARALTAGLLALTVGMALVPPAIALQSLAVGVVANVIIGAGAGICLVSALQEVQRIATTADLAGLTGRFYAVAYAGFLAPSVISAVALLVPVQLVLWIVVGVAAASLVLLQLTSRRHPVG</sequence>
<feature type="transmembrane region" description="Helical" evidence="7">
    <location>
        <begin position="24"/>
        <end position="45"/>
    </location>
</feature>
<dbReference type="InterPro" id="IPR050171">
    <property type="entry name" value="MFS_Transporters"/>
</dbReference>
<dbReference type="PANTHER" id="PTHR23517">
    <property type="entry name" value="RESISTANCE PROTEIN MDTM, PUTATIVE-RELATED-RELATED"/>
    <property type="match status" value="1"/>
</dbReference>
<feature type="transmembrane region" description="Helical" evidence="7">
    <location>
        <begin position="154"/>
        <end position="175"/>
    </location>
</feature>
<keyword evidence="2" id="KW-0813">Transport</keyword>
<comment type="caution">
    <text evidence="9">The sequence shown here is derived from an EMBL/GenBank/DDBJ whole genome shotgun (WGS) entry which is preliminary data.</text>
</comment>
<keyword evidence="3" id="KW-1003">Cell membrane</keyword>
<dbReference type="RefSeq" id="WP_154770321.1">
    <property type="nucleotide sequence ID" value="NZ_WLYK01000009.1"/>
</dbReference>
<evidence type="ECO:0000256" key="7">
    <source>
        <dbReference type="SAM" id="Phobius"/>
    </source>
</evidence>
<keyword evidence="10" id="KW-1185">Reference proteome</keyword>
<keyword evidence="5 7" id="KW-1133">Transmembrane helix</keyword>